<organism evidence="1">
    <name type="scientific">marine metagenome</name>
    <dbReference type="NCBI Taxonomy" id="408172"/>
    <lineage>
        <taxon>unclassified sequences</taxon>
        <taxon>metagenomes</taxon>
        <taxon>ecological metagenomes</taxon>
    </lineage>
</organism>
<name>A0A382H5C5_9ZZZZ</name>
<feature type="non-terminal residue" evidence="1">
    <location>
        <position position="39"/>
    </location>
</feature>
<evidence type="ECO:0008006" key="2">
    <source>
        <dbReference type="Google" id="ProtNLM"/>
    </source>
</evidence>
<dbReference type="Gene3D" id="3.50.50.100">
    <property type="match status" value="1"/>
</dbReference>
<reference evidence="1" key="1">
    <citation type="submission" date="2018-05" db="EMBL/GenBank/DDBJ databases">
        <authorList>
            <person name="Lanie J.A."/>
            <person name="Ng W.-L."/>
            <person name="Kazmierczak K.M."/>
            <person name="Andrzejewski T.M."/>
            <person name="Davidsen T.M."/>
            <person name="Wayne K.J."/>
            <person name="Tettelin H."/>
            <person name="Glass J.I."/>
            <person name="Rusch D."/>
            <person name="Podicherti R."/>
            <person name="Tsui H.-C.T."/>
            <person name="Winkler M.E."/>
        </authorList>
    </citation>
    <scope>NUCLEOTIDE SEQUENCE</scope>
</reference>
<dbReference type="EMBL" id="UINC01059032">
    <property type="protein sequence ID" value="SVB81983.1"/>
    <property type="molecule type" value="Genomic_DNA"/>
</dbReference>
<accession>A0A382H5C5</accession>
<protein>
    <recommendedName>
        <fullName evidence="2">FAD/NAD(P)-binding domain-containing protein</fullName>
    </recommendedName>
</protein>
<dbReference type="InterPro" id="IPR036291">
    <property type="entry name" value="NAD(P)-bd_dom_sf"/>
</dbReference>
<dbReference type="AlphaFoldDB" id="A0A382H5C5"/>
<evidence type="ECO:0000313" key="1">
    <source>
        <dbReference type="EMBL" id="SVB81983.1"/>
    </source>
</evidence>
<proteinExistence type="predicted"/>
<dbReference type="SUPFAM" id="SSF51735">
    <property type="entry name" value="NAD(P)-binding Rossmann-fold domains"/>
    <property type="match status" value="1"/>
</dbReference>
<sequence>MVGKKVLVLGGGFGGVQAAREARASLDATHEVTIIDRNR</sequence>
<gene>
    <name evidence="1" type="ORF">METZ01_LOCUS234837</name>
</gene>